<dbReference type="EMBL" id="FNQN01000020">
    <property type="protein sequence ID" value="SEA84124.1"/>
    <property type="molecule type" value="Genomic_DNA"/>
</dbReference>
<dbReference type="AlphaFoldDB" id="A0A1H4EGD3"/>
<organism evidence="1 2">
    <name type="scientific">Desulfuromusa kysingii</name>
    <dbReference type="NCBI Taxonomy" id="37625"/>
    <lineage>
        <taxon>Bacteria</taxon>
        <taxon>Pseudomonadati</taxon>
        <taxon>Thermodesulfobacteriota</taxon>
        <taxon>Desulfuromonadia</taxon>
        <taxon>Desulfuromonadales</taxon>
        <taxon>Geopsychrobacteraceae</taxon>
        <taxon>Desulfuromusa</taxon>
    </lineage>
</organism>
<keyword evidence="2" id="KW-1185">Reference proteome</keyword>
<reference evidence="1 2" key="1">
    <citation type="submission" date="2016-10" db="EMBL/GenBank/DDBJ databases">
        <authorList>
            <person name="de Groot N.N."/>
        </authorList>
    </citation>
    <scope>NUCLEOTIDE SEQUENCE [LARGE SCALE GENOMIC DNA]</scope>
    <source>
        <strain evidence="1 2">DSM 7343</strain>
    </source>
</reference>
<gene>
    <name evidence="1" type="ORF">SAMN05660420_03373</name>
</gene>
<evidence type="ECO:0000313" key="2">
    <source>
        <dbReference type="Proteomes" id="UP000199409"/>
    </source>
</evidence>
<accession>A0A1H4EGD3</accession>
<dbReference type="Proteomes" id="UP000199409">
    <property type="component" value="Unassembled WGS sequence"/>
</dbReference>
<proteinExistence type="predicted"/>
<name>A0A1H4EGD3_9BACT</name>
<sequence length="268" mass="30515">MKSLPSPEIDEDVTRFTDRVMQTYGAVKSMRSSFRTFFESFSKSNIDEYQLNPAQRALFEQCKSNDVKIQQFSDCIAIFLPLRDDINKLPMRGVFGVLAAAATTFLSCLAYGQPIRGGIDIGVALEIDQNEIYGPALSRAYSLESSVAQYPRVVIGDELFKYLKLHANQEEKTIFSKISKESARSCLELLSIDDDGYPYIDYLGKSFKEDMAATDSVEIIIKAYDFVLSESKKHQSEKNPKLAFKYTPLRSYFENRMGIWNENNDQEI</sequence>
<protein>
    <submittedName>
        <fullName evidence="1">Uncharacterized protein</fullName>
    </submittedName>
</protein>
<dbReference type="RefSeq" id="WP_092350992.1">
    <property type="nucleotide sequence ID" value="NZ_FNQN01000020.1"/>
</dbReference>
<dbReference type="OrthoDB" id="7062446at2"/>
<dbReference type="STRING" id="37625.SAMN05660420_03373"/>
<evidence type="ECO:0000313" key="1">
    <source>
        <dbReference type="EMBL" id="SEA84124.1"/>
    </source>
</evidence>